<accession>A0ABM8I4I0</accession>
<evidence type="ECO:0000313" key="2">
    <source>
        <dbReference type="Proteomes" id="UP001305815"/>
    </source>
</evidence>
<evidence type="ECO:0000313" key="1">
    <source>
        <dbReference type="EMBL" id="BDZ77924.1"/>
    </source>
</evidence>
<organism evidence="1 2">
    <name type="scientific">Claveliimonas bilis</name>
    <dbReference type="NCBI Taxonomy" id="3028070"/>
    <lineage>
        <taxon>Bacteria</taxon>
        <taxon>Bacillati</taxon>
        <taxon>Bacillota</taxon>
        <taxon>Clostridia</taxon>
        <taxon>Lachnospirales</taxon>
        <taxon>Lachnospiraceae</taxon>
        <taxon>Claveliimonas</taxon>
    </lineage>
</organism>
<protein>
    <submittedName>
        <fullName evidence="1">Uncharacterized protein</fullName>
    </submittedName>
</protein>
<dbReference type="Proteomes" id="UP001305815">
    <property type="component" value="Chromosome"/>
</dbReference>
<dbReference type="EMBL" id="AP027742">
    <property type="protein sequence ID" value="BDZ77924.1"/>
    <property type="molecule type" value="Genomic_DNA"/>
</dbReference>
<proteinExistence type="predicted"/>
<keyword evidence="2" id="KW-1185">Reference proteome</keyword>
<name>A0ABM8I4I0_9FIRM</name>
<reference evidence="2" key="1">
    <citation type="journal article" date="2023" name="Int. J. Syst. Evol. Microbiol.">
        <title>Claveliimonas bilis gen. nov., sp. nov., deoxycholic acid-producing bacteria isolated from human faeces, and reclassification of Sellimonas monacensis Zenner et al. 2021 as Claveliimonas monacensis comb. nov.</title>
        <authorList>
            <person name="Hisatomi A."/>
            <person name="Kastawa N.W.E.P.G."/>
            <person name="Song I."/>
            <person name="Ohkuma M."/>
            <person name="Fukiya S."/>
            <person name="Sakamoto M."/>
        </authorList>
    </citation>
    <scope>NUCLEOTIDE SEQUENCE [LARGE SCALE GENOMIC DNA]</scope>
    <source>
        <strain evidence="2">12BBH14</strain>
    </source>
</reference>
<sequence>MFEKCSAVLKMTSVFLEDEPLDRTEYTCTVSRYDEEGERIYLVMNGEDITRISLDAEYSCTLMAEEELVCQGRVKERFLDKNGSQLVFGIENGFYKNNLN</sequence>
<gene>
    <name evidence="1" type="ORF">Lac1_21070</name>
</gene>
<dbReference type="RefSeq" id="WP_230105713.1">
    <property type="nucleotide sequence ID" value="NZ_AP024845.1"/>
</dbReference>